<keyword evidence="1" id="KW-0732">Signal</keyword>
<dbReference type="AlphaFoldDB" id="A0A845I5N0"/>
<dbReference type="InterPro" id="IPR058248">
    <property type="entry name" value="Lxx211020-like"/>
</dbReference>
<accession>A0A845I5N0</accession>
<dbReference type="Gene3D" id="2.60.40.1890">
    <property type="entry name" value="PCu(A)C copper chaperone"/>
    <property type="match status" value="1"/>
</dbReference>
<proteinExistence type="predicted"/>
<dbReference type="Proteomes" id="UP000444316">
    <property type="component" value="Unassembled WGS sequence"/>
</dbReference>
<sequence length="144" mass="15545">MKRLLNLFLLAALPAMAQVTVSEAWVRGTVAQQKATGAFMTLNAAQDSRLVAASSPVAGTVEVHEMSMANDVMRMRQLDSLPLPASKPVKLMPGGYHLMLMQLQQPLADGDKVPLTLEIEDAKHVRSKVTVEAVVRPLAGGHQH</sequence>
<dbReference type="SUPFAM" id="SSF110087">
    <property type="entry name" value="DR1885-like metal-binding protein"/>
    <property type="match status" value="1"/>
</dbReference>
<dbReference type="InterPro" id="IPR036182">
    <property type="entry name" value="PCuAC_sf"/>
</dbReference>
<feature type="chain" id="PRO_5033017173" evidence="1">
    <location>
        <begin position="18"/>
        <end position="144"/>
    </location>
</feature>
<comment type="caution">
    <text evidence="2">The sequence shown here is derived from an EMBL/GenBank/DDBJ whole genome shotgun (WGS) entry which is preliminary data.</text>
</comment>
<organism evidence="2 3">
    <name type="scientific">Duganella fentianensis</name>
    <dbReference type="NCBI Taxonomy" id="2692177"/>
    <lineage>
        <taxon>Bacteria</taxon>
        <taxon>Pseudomonadati</taxon>
        <taxon>Pseudomonadota</taxon>
        <taxon>Betaproteobacteria</taxon>
        <taxon>Burkholderiales</taxon>
        <taxon>Oxalobacteraceae</taxon>
        <taxon>Telluria group</taxon>
        <taxon>Duganella</taxon>
    </lineage>
</organism>
<feature type="signal peptide" evidence="1">
    <location>
        <begin position="1"/>
        <end position="17"/>
    </location>
</feature>
<dbReference type="RefSeq" id="WP_161036874.1">
    <property type="nucleotide sequence ID" value="NZ_WWCL01000005.1"/>
</dbReference>
<evidence type="ECO:0000256" key="1">
    <source>
        <dbReference type="SAM" id="SignalP"/>
    </source>
</evidence>
<dbReference type="PANTHER" id="PTHR36302:SF1">
    <property type="entry name" value="COPPER CHAPERONE PCU(A)C"/>
    <property type="match status" value="1"/>
</dbReference>
<name>A0A845I5N0_9BURK</name>
<evidence type="ECO:0000313" key="3">
    <source>
        <dbReference type="Proteomes" id="UP000444316"/>
    </source>
</evidence>
<dbReference type="PANTHER" id="PTHR36302">
    <property type="entry name" value="BLR7088 PROTEIN"/>
    <property type="match status" value="1"/>
</dbReference>
<keyword evidence="3" id="KW-1185">Reference proteome</keyword>
<evidence type="ECO:0000313" key="2">
    <source>
        <dbReference type="EMBL" id="MYN47465.1"/>
    </source>
</evidence>
<dbReference type="EMBL" id="WWCL01000005">
    <property type="protein sequence ID" value="MYN47465.1"/>
    <property type="molecule type" value="Genomic_DNA"/>
</dbReference>
<protein>
    <submittedName>
        <fullName evidence="2">Copper chaperone PCu(A)C</fullName>
    </submittedName>
</protein>
<dbReference type="InterPro" id="IPR007410">
    <property type="entry name" value="LpqE-like"/>
</dbReference>
<dbReference type="Pfam" id="PF04314">
    <property type="entry name" value="PCuAC"/>
    <property type="match status" value="1"/>
</dbReference>
<gene>
    <name evidence="2" type="ORF">GTP23_20685</name>
</gene>
<reference evidence="2" key="1">
    <citation type="submission" date="2019-12" db="EMBL/GenBank/DDBJ databases">
        <title>Novel species isolated from a subtropical stream in China.</title>
        <authorList>
            <person name="Lu H."/>
        </authorList>
    </citation>
    <scope>NUCLEOTIDE SEQUENCE [LARGE SCALE GENOMIC DNA]</scope>
    <source>
        <strain evidence="2">FT93W</strain>
    </source>
</reference>